<dbReference type="EMBL" id="DVMS01000088">
    <property type="protein sequence ID" value="HIU38625.1"/>
    <property type="molecule type" value="Genomic_DNA"/>
</dbReference>
<dbReference type="InterPro" id="IPR029062">
    <property type="entry name" value="Class_I_gatase-like"/>
</dbReference>
<dbReference type="PANTHER" id="PTHR48094:SF12">
    <property type="entry name" value="PARKINSON DISEASE PROTEIN 7 HOMOLOG"/>
    <property type="match status" value="1"/>
</dbReference>
<dbReference type="CDD" id="cd03135">
    <property type="entry name" value="GATase1_DJ-1"/>
    <property type="match status" value="1"/>
</dbReference>
<dbReference type="GO" id="GO:0005737">
    <property type="term" value="C:cytoplasm"/>
    <property type="evidence" value="ECO:0007669"/>
    <property type="project" value="TreeGrafter"/>
</dbReference>
<dbReference type="Pfam" id="PF01965">
    <property type="entry name" value="DJ-1_PfpI"/>
    <property type="match status" value="1"/>
</dbReference>
<dbReference type="SUPFAM" id="SSF52317">
    <property type="entry name" value="Class I glutamine amidotransferase-like"/>
    <property type="match status" value="1"/>
</dbReference>
<comment type="caution">
    <text evidence="2">The sequence shown here is derived from an EMBL/GenBank/DDBJ whole genome shotgun (WGS) entry which is preliminary data.</text>
</comment>
<dbReference type="InterPro" id="IPR050325">
    <property type="entry name" value="Prot/Nucl_acid_deglycase"/>
</dbReference>
<evidence type="ECO:0000313" key="2">
    <source>
        <dbReference type="EMBL" id="HIU38625.1"/>
    </source>
</evidence>
<reference evidence="2" key="1">
    <citation type="submission" date="2020-10" db="EMBL/GenBank/DDBJ databases">
        <authorList>
            <person name="Gilroy R."/>
        </authorList>
    </citation>
    <scope>NUCLEOTIDE SEQUENCE</scope>
    <source>
        <strain evidence="2">17073</strain>
    </source>
</reference>
<dbReference type="Proteomes" id="UP000824076">
    <property type="component" value="Unassembled WGS sequence"/>
</dbReference>
<organism evidence="2 3">
    <name type="scientific">Candidatus Limisoma intestinavium</name>
    <dbReference type="NCBI Taxonomy" id="2840856"/>
    <lineage>
        <taxon>Bacteria</taxon>
        <taxon>Pseudomonadati</taxon>
        <taxon>Bacteroidota</taxon>
        <taxon>Bacteroidia</taxon>
        <taxon>Bacteroidales</taxon>
        <taxon>Candidatus Limisoma</taxon>
    </lineage>
</organism>
<protein>
    <submittedName>
        <fullName evidence="2">DJ-1/PfpI family protein</fullName>
    </submittedName>
</protein>
<evidence type="ECO:0000259" key="1">
    <source>
        <dbReference type="Pfam" id="PF01965"/>
    </source>
</evidence>
<evidence type="ECO:0000313" key="3">
    <source>
        <dbReference type="Proteomes" id="UP000824076"/>
    </source>
</evidence>
<feature type="domain" description="DJ-1/PfpI" evidence="1">
    <location>
        <begin position="2"/>
        <end position="164"/>
    </location>
</feature>
<name>A0A9D1IKH6_9BACT</name>
<reference evidence="2" key="2">
    <citation type="journal article" date="2021" name="PeerJ">
        <title>Extensive microbial diversity within the chicken gut microbiome revealed by metagenomics and culture.</title>
        <authorList>
            <person name="Gilroy R."/>
            <person name="Ravi A."/>
            <person name="Getino M."/>
            <person name="Pursley I."/>
            <person name="Horton D.L."/>
            <person name="Alikhan N.F."/>
            <person name="Baker D."/>
            <person name="Gharbi K."/>
            <person name="Hall N."/>
            <person name="Watson M."/>
            <person name="Adriaenssens E.M."/>
            <person name="Foster-Nyarko E."/>
            <person name="Jarju S."/>
            <person name="Secka A."/>
            <person name="Antonio M."/>
            <person name="Oren A."/>
            <person name="Chaudhuri R.R."/>
            <person name="La Ragione R."/>
            <person name="Hildebrand F."/>
            <person name="Pallen M.J."/>
        </authorList>
    </citation>
    <scope>NUCLEOTIDE SEQUENCE</scope>
    <source>
        <strain evidence="2">17073</strain>
    </source>
</reference>
<accession>A0A9D1IKH6</accession>
<dbReference type="Gene3D" id="3.40.50.880">
    <property type="match status" value="1"/>
</dbReference>
<dbReference type="InterPro" id="IPR006287">
    <property type="entry name" value="DJ-1"/>
</dbReference>
<gene>
    <name evidence="2" type="ORF">IAD18_03035</name>
</gene>
<dbReference type="PANTHER" id="PTHR48094">
    <property type="entry name" value="PROTEIN/NUCLEIC ACID DEGLYCASE DJ-1-RELATED"/>
    <property type="match status" value="1"/>
</dbReference>
<dbReference type="InterPro" id="IPR002818">
    <property type="entry name" value="DJ-1/PfpI"/>
</dbReference>
<dbReference type="NCBIfam" id="TIGR01383">
    <property type="entry name" value="not_thiJ"/>
    <property type="match status" value="1"/>
</dbReference>
<dbReference type="AlphaFoldDB" id="A0A9D1IKH6"/>
<proteinExistence type="predicted"/>
<sequence length="191" mass="20653">MKRAYVFFADGFEELEAIGTVDMLRRAGMDAVSVSVTGSPYVTGAHNVTVKTDISISEVDAENAEWLVLPGGMPGAVNLYDCAELQALLRSQYDRNRNIAAICASPAVVLGQLGMLKGRKATCYPGFESKCGGAEMKDERCVTDANIVTANGPSSVTNMCFAIISISKGRETAVRVMNDMLIYPKEQPYFF</sequence>